<dbReference type="Gene3D" id="1.20.1050.10">
    <property type="match status" value="1"/>
</dbReference>
<feature type="domain" description="GST N-terminal" evidence="1">
    <location>
        <begin position="18"/>
        <end position="106"/>
    </location>
</feature>
<dbReference type="Gene3D" id="3.40.30.10">
    <property type="entry name" value="Glutaredoxin"/>
    <property type="match status" value="1"/>
</dbReference>
<dbReference type="GO" id="GO:0006749">
    <property type="term" value="P:glutathione metabolic process"/>
    <property type="evidence" value="ECO:0007669"/>
    <property type="project" value="TreeGrafter"/>
</dbReference>
<dbReference type="InterPro" id="IPR004045">
    <property type="entry name" value="Glutathione_S-Trfase_N"/>
</dbReference>
<dbReference type="SUPFAM" id="SSF47616">
    <property type="entry name" value="GST C-terminal domain-like"/>
    <property type="match status" value="1"/>
</dbReference>
<dbReference type="InterPro" id="IPR004046">
    <property type="entry name" value="GST_C"/>
</dbReference>
<evidence type="ECO:0000259" key="2">
    <source>
        <dbReference type="PROSITE" id="PS50405"/>
    </source>
</evidence>
<dbReference type="PANTHER" id="PTHR11571">
    <property type="entry name" value="GLUTATHIONE S-TRANSFERASE"/>
    <property type="match status" value="1"/>
</dbReference>
<dbReference type="PROSITE" id="PS50405">
    <property type="entry name" value="GST_CTER"/>
    <property type="match status" value="1"/>
</dbReference>
<proteinExistence type="predicted"/>
<dbReference type="CDD" id="cd03192">
    <property type="entry name" value="GST_C_Sigma_like"/>
    <property type="match status" value="1"/>
</dbReference>
<accession>A0AAN9TZN3</accession>
<keyword evidence="4" id="KW-1185">Reference proteome</keyword>
<dbReference type="AlphaFoldDB" id="A0AAN9TZN3"/>
<evidence type="ECO:0008006" key="5">
    <source>
        <dbReference type="Google" id="ProtNLM"/>
    </source>
</evidence>
<dbReference type="PANTHER" id="PTHR11571:SF263">
    <property type="entry name" value="GLUTATHIONE S-TRANSFERASE"/>
    <property type="match status" value="1"/>
</dbReference>
<feature type="domain" description="GST C-terminal" evidence="2">
    <location>
        <begin position="120"/>
        <end position="254"/>
    </location>
</feature>
<name>A0AAN9TZN3_9PEZI</name>
<protein>
    <recommendedName>
        <fullName evidence="5">Glutathione S-transferase</fullName>
    </recommendedName>
</protein>
<dbReference type="FunFam" id="1.20.1050.10:FF:000051">
    <property type="entry name" value="Glutathione S-transferase"/>
    <property type="match status" value="1"/>
</dbReference>
<organism evidence="3 4">
    <name type="scientific">Cytospora paraplurivora</name>
    <dbReference type="NCBI Taxonomy" id="2898453"/>
    <lineage>
        <taxon>Eukaryota</taxon>
        <taxon>Fungi</taxon>
        <taxon>Dikarya</taxon>
        <taxon>Ascomycota</taxon>
        <taxon>Pezizomycotina</taxon>
        <taxon>Sordariomycetes</taxon>
        <taxon>Sordariomycetidae</taxon>
        <taxon>Diaporthales</taxon>
        <taxon>Cytosporaceae</taxon>
        <taxon>Cytospora</taxon>
    </lineage>
</organism>
<dbReference type="InterPro" id="IPR010987">
    <property type="entry name" value="Glutathione-S-Trfase_C-like"/>
</dbReference>
<dbReference type="GO" id="GO:0004364">
    <property type="term" value="F:glutathione transferase activity"/>
    <property type="evidence" value="ECO:0007669"/>
    <property type="project" value="TreeGrafter"/>
</dbReference>
<sequence length="267" mass="29787">MSSTSPAVKRQTPDNGGPYHLIYWPEIPGRGEHIRLALEEAGATYTDTAHIKDGVKEVLSLIDPKNTGDEVNPPLFAPPILKHGDLVISQTSNILLYLGPKLGLAPSLGDANGEGLYAINELTLTALDGLSNEPHDCHHPIATGLYYEDQKVESLRKSKDYVANRLPKFLGYFERVLKSKASGDGPWLYGGNLTYADLVLFQCIDGVNYMFPKATNKLRTSGLYDRVFALHQAVKERPNIKEYLASDRRQKYSLGIYRYYKELDVTE</sequence>
<evidence type="ECO:0000313" key="4">
    <source>
        <dbReference type="Proteomes" id="UP001320245"/>
    </source>
</evidence>
<dbReference type="InterPro" id="IPR050213">
    <property type="entry name" value="GST_superfamily"/>
</dbReference>
<dbReference type="SUPFAM" id="SSF52833">
    <property type="entry name" value="Thioredoxin-like"/>
    <property type="match status" value="1"/>
</dbReference>
<dbReference type="InterPro" id="IPR036282">
    <property type="entry name" value="Glutathione-S-Trfase_C_sf"/>
</dbReference>
<gene>
    <name evidence="3" type="ORF">SLS53_008789</name>
</gene>
<dbReference type="Pfam" id="PF14497">
    <property type="entry name" value="GST_C_3"/>
    <property type="match status" value="1"/>
</dbReference>
<dbReference type="PROSITE" id="PS50404">
    <property type="entry name" value="GST_NTER"/>
    <property type="match status" value="1"/>
</dbReference>
<evidence type="ECO:0000259" key="1">
    <source>
        <dbReference type="PROSITE" id="PS50404"/>
    </source>
</evidence>
<dbReference type="InterPro" id="IPR036249">
    <property type="entry name" value="Thioredoxin-like_sf"/>
</dbReference>
<dbReference type="EMBL" id="JAJSPL020000056">
    <property type="protein sequence ID" value="KAK7731549.1"/>
    <property type="molecule type" value="Genomic_DNA"/>
</dbReference>
<comment type="caution">
    <text evidence="3">The sequence shown here is derived from an EMBL/GenBank/DDBJ whole genome shotgun (WGS) entry which is preliminary data.</text>
</comment>
<dbReference type="Proteomes" id="UP001320245">
    <property type="component" value="Unassembled WGS sequence"/>
</dbReference>
<reference evidence="3 4" key="1">
    <citation type="journal article" date="2023" name="PLoS ONE">
        <title>Cytospora paraplurivora sp. nov. isolated from orchards with fruit tree decline syndrome in Ontario, Canada.</title>
        <authorList>
            <person name="Ilyukhin E."/>
            <person name="Nguyen H.D.T."/>
            <person name="Castle A.J."/>
            <person name="Ellouze W."/>
        </authorList>
    </citation>
    <scope>NUCLEOTIDE SEQUENCE [LARGE SCALE GENOMIC DNA]</scope>
    <source>
        <strain evidence="3 4">FDS-564</strain>
    </source>
</reference>
<evidence type="ECO:0000313" key="3">
    <source>
        <dbReference type="EMBL" id="KAK7731549.1"/>
    </source>
</evidence>